<dbReference type="PANTHER" id="PTHR11717:SF7">
    <property type="entry name" value="LOW MOLECULAR WEIGHT PHOSPHOTYROSINE PROTEIN PHOSPHATASE"/>
    <property type="match status" value="1"/>
</dbReference>
<dbReference type="SUPFAM" id="SSF52788">
    <property type="entry name" value="Phosphotyrosine protein phosphatases I"/>
    <property type="match status" value="1"/>
</dbReference>
<dbReference type="SMART" id="SM00226">
    <property type="entry name" value="LMWPc"/>
    <property type="match status" value="1"/>
</dbReference>
<keyword evidence="3" id="KW-0378">Hydrolase</keyword>
<comment type="caution">
    <text evidence="7">The sequence shown here is derived from an EMBL/GenBank/DDBJ whole genome shotgun (WGS) entry which is preliminary data.</text>
</comment>
<dbReference type="EMBL" id="PHHA01000032">
    <property type="protein sequence ID" value="PJG84436.1"/>
    <property type="molecule type" value="Genomic_DNA"/>
</dbReference>
<dbReference type="AlphaFoldDB" id="A0A2M8RZZ6"/>
<protein>
    <recommendedName>
        <fullName evidence="2">protein-tyrosine-phosphatase</fullName>
        <ecNumber evidence="2">3.1.3.48</ecNumber>
    </recommendedName>
</protein>
<dbReference type="InterPro" id="IPR036196">
    <property type="entry name" value="Ptyr_pPase_sf"/>
</dbReference>
<name>A0A2M8RZZ6_9PAST</name>
<dbReference type="CDD" id="cd16343">
    <property type="entry name" value="LMWPTP"/>
    <property type="match status" value="1"/>
</dbReference>
<dbReference type="PANTHER" id="PTHR11717">
    <property type="entry name" value="LOW MOLECULAR WEIGHT PROTEIN TYROSINE PHOSPHATASE"/>
    <property type="match status" value="1"/>
</dbReference>
<dbReference type="OrthoDB" id="9784339at2"/>
<dbReference type="GO" id="GO:0004725">
    <property type="term" value="F:protein tyrosine phosphatase activity"/>
    <property type="evidence" value="ECO:0007669"/>
    <property type="project" value="UniProtKB-EC"/>
</dbReference>
<evidence type="ECO:0000256" key="1">
    <source>
        <dbReference type="ARBA" id="ARBA00011063"/>
    </source>
</evidence>
<evidence type="ECO:0000313" key="8">
    <source>
        <dbReference type="Proteomes" id="UP000229329"/>
    </source>
</evidence>
<proteinExistence type="inferred from homology"/>
<feature type="active site" evidence="5">
    <location>
        <position position="16"/>
    </location>
</feature>
<evidence type="ECO:0000259" key="6">
    <source>
        <dbReference type="SMART" id="SM00226"/>
    </source>
</evidence>
<dbReference type="InterPro" id="IPR023485">
    <property type="entry name" value="Ptyr_pPase"/>
</dbReference>
<evidence type="ECO:0000256" key="3">
    <source>
        <dbReference type="ARBA" id="ARBA00022801"/>
    </source>
</evidence>
<dbReference type="InterPro" id="IPR050438">
    <property type="entry name" value="LMW_PTPase"/>
</dbReference>
<feature type="active site" description="Nucleophile" evidence="5">
    <location>
        <position position="10"/>
    </location>
</feature>
<organism evidence="7 8">
    <name type="scientific">Conservatibacter flavescens</name>
    <dbReference type="NCBI Taxonomy" id="28161"/>
    <lineage>
        <taxon>Bacteria</taxon>
        <taxon>Pseudomonadati</taxon>
        <taxon>Pseudomonadota</taxon>
        <taxon>Gammaproteobacteria</taxon>
        <taxon>Pasteurellales</taxon>
        <taxon>Pasteurellaceae</taxon>
        <taxon>Conservatibacter</taxon>
    </lineage>
</organism>
<feature type="domain" description="Phosphotyrosine protein phosphatase I" evidence="6">
    <location>
        <begin position="4"/>
        <end position="150"/>
    </location>
</feature>
<evidence type="ECO:0000256" key="4">
    <source>
        <dbReference type="ARBA" id="ARBA00022912"/>
    </source>
</evidence>
<dbReference type="EC" id="3.1.3.48" evidence="2"/>
<reference evidence="7 8" key="1">
    <citation type="submission" date="2017-11" db="EMBL/GenBank/DDBJ databases">
        <title>Reclassification of Bisgaard taxon 7 as Conservatibacter flavescens gen. nov., sp. nov.</title>
        <authorList>
            <person name="Christensen H."/>
        </authorList>
    </citation>
    <scope>NUCLEOTIDE SEQUENCE [LARGE SCALE GENOMIC DNA]</scope>
    <source>
        <strain evidence="7 8">7_4</strain>
    </source>
</reference>
<dbReference type="Gene3D" id="3.40.50.2300">
    <property type="match status" value="1"/>
</dbReference>
<keyword evidence="8" id="KW-1185">Reference proteome</keyword>
<dbReference type="InterPro" id="IPR017867">
    <property type="entry name" value="Tyr_phospatase_low_mol_wt"/>
</dbReference>
<comment type="similarity">
    <text evidence="1">Belongs to the low molecular weight phosphotyrosine protein phosphatase family.</text>
</comment>
<gene>
    <name evidence="7" type="ORF">CVP05_11335</name>
</gene>
<evidence type="ECO:0000256" key="5">
    <source>
        <dbReference type="PIRSR" id="PIRSR617867-1"/>
    </source>
</evidence>
<keyword evidence="4" id="KW-0904">Protein phosphatase</keyword>
<dbReference type="PRINTS" id="PR00719">
    <property type="entry name" value="LMWPTPASE"/>
</dbReference>
<sequence>MRQIKVLFVCLGNICRSPMAEYLMRDKVEKANLSHAIYVESAGTSGENDGDGMHCGTADVLDRLKIRSNDFVSRKVRLKDWENFDYLVVMDNSNLRDLERIFGKHPKKLFKITALCPDLGYDHIPDPWYTHRFEETHRLLDCCCEALLDKLKQELKG</sequence>
<evidence type="ECO:0000256" key="2">
    <source>
        <dbReference type="ARBA" id="ARBA00013064"/>
    </source>
</evidence>
<accession>A0A2M8RZZ6</accession>
<dbReference type="Proteomes" id="UP000229329">
    <property type="component" value="Unassembled WGS sequence"/>
</dbReference>
<evidence type="ECO:0000313" key="7">
    <source>
        <dbReference type="EMBL" id="PJG84436.1"/>
    </source>
</evidence>
<feature type="active site" description="Proton donor" evidence="5">
    <location>
        <position position="126"/>
    </location>
</feature>
<dbReference type="RefSeq" id="WP_100289679.1">
    <property type="nucleotide sequence ID" value="NZ_PHHA01000032.1"/>
</dbReference>
<dbReference type="Pfam" id="PF01451">
    <property type="entry name" value="LMWPc"/>
    <property type="match status" value="1"/>
</dbReference>